<keyword evidence="1" id="KW-0732">Signal</keyword>
<comment type="caution">
    <text evidence="3">The sequence shown here is derived from an EMBL/GenBank/DDBJ whole genome shotgun (WGS) entry which is preliminary data.</text>
</comment>
<sequence length="599" mass="64482">MKITKFSALILSLFFVFMACETDDNVILTKPEAQFKLLSPGASNINLNYNLPDNPALTIVWEDELTAGSGGYMVELSSDNDFESPMVIGSSPSDSFTMTVAEFNSTVLGAGADAFEPFTVFLRVTSGSLVSNSVSFSVSSYSEAAPVVTSPDGSFNLVLLETTPTDTAISMSWDDPDFGENSSVAVNYEVQFAAGGTNFETIVAENAGAETTLEYTHEAFNEVVLNAGLAAEEAGDLDFRIKASIMMEGGNMERFSEPVNITVTPYSVELAPILYVVGAGAVDAGWSWDNPIELPLQGTVYSGNINLINDAFRFFTEATNWGSGLNYPYYTSVGYTIDSNLVNAMDGDSNFQFTGTPGEYFIQIDTEAKTITLSPPVVGPNCNFDQLWLVGAGTDAGWSWDNPVALPCTGNGTYSGNVTLSNDAFRFFSENTNWGSGTNYPGYQGNGYTIDPDLIDAMDGDSNFFFDGTPGTYLLTVDDINKTITLDPEQLTCEFEQLWIVGAGAVDAGWSWDTPVMLPCTGAGIYSGDVALTNDAFRFFTVNSAWDSGINYTTYEGLGYTIDSVLLNAMDNDLNFFFDGTPGTYTITVDTVGLTITVE</sequence>
<name>A0A5C6ZML0_9FLAO</name>
<dbReference type="InterPro" id="IPR025970">
    <property type="entry name" value="SusE"/>
</dbReference>
<dbReference type="EMBL" id="VORO01000002">
    <property type="protein sequence ID" value="TXD90908.1"/>
    <property type="molecule type" value="Genomic_DNA"/>
</dbReference>
<dbReference type="GO" id="GO:2001070">
    <property type="term" value="F:starch binding"/>
    <property type="evidence" value="ECO:0007669"/>
    <property type="project" value="InterPro"/>
</dbReference>
<evidence type="ECO:0000256" key="1">
    <source>
        <dbReference type="SAM" id="SignalP"/>
    </source>
</evidence>
<proteinExistence type="predicted"/>
<dbReference type="RefSeq" id="WP_147085009.1">
    <property type="nucleotide sequence ID" value="NZ_VORM01000001.1"/>
</dbReference>
<feature type="chain" id="PRO_5023106953" evidence="1">
    <location>
        <begin position="20"/>
        <end position="599"/>
    </location>
</feature>
<accession>A0A5C6ZML0</accession>
<feature type="signal peptide" evidence="1">
    <location>
        <begin position="1"/>
        <end position="19"/>
    </location>
</feature>
<feature type="domain" description="SusE outer membrane protein" evidence="2">
    <location>
        <begin position="23"/>
        <end position="124"/>
    </location>
</feature>
<dbReference type="Proteomes" id="UP000321578">
    <property type="component" value="Unassembled WGS sequence"/>
</dbReference>
<dbReference type="AlphaFoldDB" id="A0A5C6ZML0"/>
<dbReference type="OrthoDB" id="975117at2"/>
<dbReference type="Pfam" id="PF14292">
    <property type="entry name" value="SusE"/>
    <property type="match status" value="2"/>
</dbReference>
<dbReference type="Gene3D" id="2.60.40.3620">
    <property type="match status" value="3"/>
</dbReference>
<evidence type="ECO:0000313" key="4">
    <source>
        <dbReference type="Proteomes" id="UP000321578"/>
    </source>
</evidence>
<evidence type="ECO:0000313" key="3">
    <source>
        <dbReference type="EMBL" id="TXD90908.1"/>
    </source>
</evidence>
<reference evidence="3 4" key="1">
    <citation type="submission" date="2019-08" db="EMBL/GenBank/DDBJ databases">
        <title>Genomes of Subsaximicrobium wynnwilliamsii strains.</title>
        <authorList>
            <person name="Bowman J.P."/>
        </authorList>
    </citation>
    <scope>NUCLEOTIDE SEQUENCE [LARGE SCALE GENOMIC DNA]</scope>
    <source>
        <strain evidence="3 4">2-80-2</strain>
    </source>
</reference>
<gene>
    <name evidence="3" type="ORF">ESY86_02830</name>
</gene>
<dbReference type="GO" id="GO:0019867">
    <property type="term" value="C:outer membrane"/>
    <property type="evidence" value="ECO:0007669"/>
    <property type="project" value="InterPro"/>
</dbReference>
<keyword evidence="4" id="KW-1185">Reference proteome</keyword>
<dbReference type="PROSITE" id="PS51257">
    <property type="entry name" value="PROKAR_LIPOPROTEIN"/>
    <property type="match status" value="1"/>
</dbReference>
<evidence type="ECO:0000259" key="2">
    <source>
        <dbReference type="Pfam" id="PF14292"/>
    </source>
</evidence>
<feature type="domain" description="SusE outer membrane protein" evidence="2">
    <location>
        <begin position="142"/>
        <end position="242"/>
    </location>
</feature>
<organism evidence="3 4">
    <name type="scientific">Subsaximicrobium wynnwilliamsii</name>
    <dbReference type="NCBI Taxonomy" id="291179"/>
    <lineage>
        <taxon>Bacteria</taxon>
        <taxon>Pseudomonadati</taxon>
        <taxon>Bacteroidota</taxon>
        <taxon>Flavobacteriia</taxon>
        <taxon>Flavobacteriales</taxon>
        <taxon>Flavobacteriaceae</taxon>
        <taxon>Subsaximicrobium</taxon>
    </lineage>
</organism>
<protein>
    <submittedName>
        <fullName evidence="3">SusF/SusE family outer membrane protein</fullName>
    </submittedName>
</protein>